<comment type="caution">
    <text evidence="2">The sequence shown here is derived from an EMBL/GenBank/DDBJ whole genome shotgun (WGS) entry which is preliminary data.</text>
</comment>
<accession>A0ABW2ZIJ0</accession>
<dbReference type="Pfam" id="PF12680">
    <property type="entry name" value="SnoaL_2"/>
    <property type="match status" value="1"/>
</dbReference>
<reference evidence="3" key="1">
    <citation type="journal article" date="2019" name="Int. J. Syst. Evol. Microbiol.">
        <title>The Global Catalogue of Microorganisms (GCM) 10K type strain sequencing project: providing services to taxonomists for standard genome sequencing and annotation.</title>
        <authorList>
            <consortium name="The Broad Institute Genomics Platform"/>
            <consortium name="The Broad Institute Genome Sequencing Center for Infectious Disease"/>
            <person name="Wu L."/>
            <person name="Ma J."/>
        </authorList>
    </citation>
    <scope>NUCLEOTIDE SEQUENCE [LARGE SCALE GENOMIC DNA]</scope>
    <source>
        <strain evidence="3">CCUG 60742</strain>
    </source>
</reference>
<organism evidence="2 3">
    <name type="scientific">Mucilaginibacter lutimaris</name>
    <dbReference type="NCBI Taxonomy" id="931629"/>
    <lineage>
        <taxon>Bacteria</taxon>
        <taxon>Pseudomonadati</taxon>
        <taxon>Bacteroidota</taxon>
        <taxon>Sphingobacteriia</taxon>
        <taxon>Sphingobacteriales</taxon>
        <taxon>Sphingobacteriaceae</taxon>
        <taxon>Mucilaginibacter</taxon>
    </lineage>
</organism>
<proteinExistence type="predicted"/>
<dbReference type="InterPro" id="IPR037401">
    <property type="entry name" value="SnoaL-like"/>
</dbReference>
<sequence>MENKKSIEETIQLYTSAWNEIERNAIREKIDQCWSDAGTYTDKLTDTITGRDAITDLIVSSYDQMGPRTFKVLDEPVTHHSSGRFRWLAIRPEGYPVEGMDYFEFDEQNHITRIVGFF</sequence>
<dbReference type="RefSeq" id="WP_377143592.1">
    <property type="nucleotide sequence ID" value="NZ_JBHTIA010000009.1"/>
</dbReference>
<protein>
    <submittedName>
        <fullName evidence="2">Nuclear transport factor 2 family protein</fullName>
    </submittedName>
</protein>
<dbReference type="Gene3D" id="3.10.450.50">
    <property type="match status" value="1"/>
</dbReference>
<dbReference type="InterPro" id="IPR032710">
    <property type="entry name" value="NTF2-like_dom_sf"/>
</dbReference>
<dbReference type="Proteomes" id="UP001597073">
    <property type="component" value="Unassembled WGS sequence"/>
</dbReference>
<name>A0ABW2ZIJ0_9SPHI</name>
<feature type="domain" description="SnoaL-like" evidence="1">
    <location>
        <begin position="17"/>
        <end position="113"/>
    </location>
</feature>
<gene>
    <name evidence="2" type="ORF">ACFQZI_14375</name>
</gene>
<dbReference type="SUPFAM" id="SSF54427">
    <property type="entry name" value="NTF2-like"/>
    <property type="match status" value="1"/>
</dbReference>
<dbReference type="EMBL" id="JBHTIA010000009">
    <property type="protein sequence ID" value="MFD0766045.1"/>
    <property type="molecule type" value="Genomic_DNA"/>
</dbReference>
<evidence type="ECO:0000313" key="2">
    <source>
        <dbReference type="EMBL" id="MFD0766045.1"/>
    </source>
</evidence>
<evidence type="ECO:0000259" key="1">
    <source>
        <dbReference type="Pfam" id="PF12680"/>
    </source>
</evidence>
<evidence type="ECO:0000313" key="3">
    <source>
        <dbReference type="Proteomes" id="UP001597073"/>
    </source>
</evidence>
<keyword evidence="3" id="KW-1185">Reference proteome</keyword>